<evidence type="ECO:0000313" key="3">
    <source>
        <dbReference type="Proteomes" id="UP000581206"/>
    </source>
</evidence>
<protein>
    <recommendedName>
        <fullName evidence="1">Histone acetyltransferase Rv0428c-like SH3 domain-containing protein</fullName>
    </recommendedName>
</protein>
<dbReference type="EMBL" id="JAAXOX010000001">
    <property type="protein sequence ID" value="NKY21134.1"/>
    <property type="molecule type" value="Genomic_DNA"/>
</dbReference>
<dbReference type="AlphaFoldDB" id="A0A7X6KRZ3"/>
<organism evidence="2 3">
    <name type="scientific">Cellulomonas denverensis</name>
    <dbReference type="NCBI Taxonomy" id="264297"/>
    <lineage>
        <taxon>Bacteria</taxon>
        <taxon>Bacillati</taxon>
        <taxon>Actinomycetota</taxon>
        <taxon>Actinomycetes</taxon>
        <taxon>Micrococcales</taxon>
        <taxon>Cellulomonadaceae</taxon>
        <taxon>Cellulomonas</taxon>
    </lineage>
</organism>
<accession>A0A7X6KRZ3</accession>
<feature type="domain" description="Histone acetyltransferase Rv0428c-like SH3" evidence="1">
    <location>
        <begin position="11"/>
        <end position="63"/>
    </location>
</feature>
<reference evidence="2 3" key="1">
    <citation type="submission" date="2020-04" db="EMBL/GenBank/DDBJ databases">
        <title>MicrobeNet Type strains.</title>
        <authorList>
            <person name="Nicholson A.C."/>
        </authorList>
    </citation>
    <scope>NUCLEOTIDE SEQUENCE [LARGE SCALE GENOMIC DNA]</scope>
    <source>
        <strain evidence="2 3">ATCC BAA-788</strain>
    </source>
</reference>
<comment type="caution">
    <text evidence="2">The sequence shown here is derived from an EMBL/GenBank/DDBJ whole genome shotgun (WGS) entry which is preliminary data.</text>
</comment>
<name>A0A7X6KRZ3_9CELL</name>
<keyword evidence="3" id="KW-1185">Reference proteome</keyword>
<dbReference type="Proteomes" id="UP000581206">
    <property type="component" value="Unassembled WGS sequence"/>
</dbReference>
<sequence>MADDDPWRGWPVGARAMVRRRLPEGDTHRFTDVVGDLIEVDDDGLLLRTRRHGDVRVPGDQIAIGKLVPRPRR</sequence>
<evidence type="ECO:0000259" key="1">
    <source>
        <dbReference type="Pfam" id="PF24551"/>
    </source>
</evidence>
<dbReference type="Pfam" id="PF24551">
    <property type="entry name" value="SH3_Rv0428c"/>
    <property type="match status" value="1"/>
</dbReference>
<dbReference type="RefSeq" id="WP_168628259.1">
    <property type="nucleotide sequence ID" value="NZ_BONL01000003.1"/>
</dbReference>
<proteinExistence type="predicted"/>
<dbReference type="InterPro" id="IPR056934">
    <property type="entry name" value="SH3_Rv0428c"/>
</dbReference>
<evidence type="ECO:0000313" key="2">
    <source>
        <dbReference type="EMBL" id="NKY21134.1"/>
    </source>
</evidence>
<gene>
    <name evidence="2" type="ORF">HGA03_00460</name>
</gene>